<gene>
    <name evidence="2" type="ORF">QYE76_020522</name>
</gene>
<evidence type="ECO:0000256" key="1">
    <source>
        <dbReference type="SAM" id="Coils"/>
    </source>
</evidence>
<dbReference type="AlphaFoldDB" id="A0AAD8VRY7"/>
<dbReference type="PANTHER" id="PTHR35986:SF2">
    <property type="match status" value="1"/>
</dbReference>
<reference evidence="2" key="1">
    <citation type="submission" date="2023-07" db="EMBL/GenBank/DDBJ databases">
        <title>A chromosome-level genome assembly of Lolium multiflorum.</title>
        <authorList>
            <person name="Chen Y."/>
            <person name="Copetti D."/>
            <person name="Kolliker R."/>
            <person name="Studer B."/>
        </authorList>
    </citation>
    <scope>NUCLEOTIDE SEQUENCE</scope>
    <source>
        <strain evidence="2">02402/16</strain>
        <tissue evidence="2">Leaf</tissue>
    </source>
</reference>
<organism evidence="2 3">
    <name type="scientific">Lolium multiflorum</name>
    <name type="common">Italian ryegrass</name>
    <name type="synonym">Lolium perenne subsp. multiflorum</name>
    <dbReference type="NCBI Taxonomy" id="4521"/>
    <lineage>
        <taxon>Eukaryota</taxon>
        <taxon>Viridiplantae</taxon>
        <taxon>Streptophyta</taxon>
        <taxon>Embryophyta</taxon>
        <taxon>Tracheophyta</taxon>
        <taxon>Spermatophyta</taxon>
        <taxon>Magnoliopsida</taxon>
        <taxon>Liliopsida</taxon>
        <taxon>Poales</taxon>
        <taxon>Poaceae</taxon>
        <taxon>BOP clade</taxon>
        <taxon>Pooideae</taxon>
        <taxon>Poodae</taxon>
        <taxon>Poeae</taxon>
        <taxon>Poeae Chloroplast Group 2 (Poeae type)</taxon>
        <taxon>Loliodinae</taxon>
        <taxon>Loliinae</taxon>
        <taxon>Lolium</taxon>
    </lineage>
</organism>
<dbReference type="Proteomes" id="UP001231189">
    <property type="component" value="Unassembled WGS sequence"/>
</dbReference>
<name>A0AAD8VRY7_LOLMU</name>
<comment type="caution">
    <text evidence="2">The sequence shown here is derived from an EMBL/GenBank/DDBJ whole genome shotgun (WGS) entry which is preliminary data.</text>
</comment>
<feature type="coiled-coil region" evidence="1">
    <location>
        <begin position="188"/>
        <end position="236"/>
    </location>
</feature>
<evidence type="ECO:0000313" key="3">
    <source>
        <dbReference type="Proteomes" id="UP001231189"/>
    </source>
</evidence>
<keyword evidence="1" id="KW-0175">Coiled coil</keyword>
<dbReference type="EMBL" id="JAUUTY010000006">
    <property type="protein sequence ID" value="KAK1615005.1"/>
    <property type="molecule type" value="Genomic_DNA"/>
</dbReference>
<evidence type="ECO:0000313" key="2">
    <source>
        <dbReference type="EMBL" id="KAK1615005.1"/>
    </source>
</evidence>
<accession>A0AAD8VRY7</accession>
<proteinExistence type="predicted"/>
<dbReference type="PANTHER" id="PTHR35986">
    <property type="entry name" value="EXPRESSED PROTEIN"/>
    <property type="match status" value="1"/>
</dbReference>
<sequence length="268" mass="30225">MVLEEFFGHLLGKKGWGDGAMRDLELSLRAKGPVHPVYDLMLERCCMFADFGRLLGYAFSATGLGCLATSFLARHRAPYLPSQSVMQVLLAVPPRHVILMAGCACACLPVKTKMDYYDVQLGFAKSVLKSGDERTKTELAKIILNKHSDDKSLVEAVKRHFVADHVFSDQHQEKPPLLRWRERGTYLDGTLLEEMKEYEEELKENKAKLQKLKKELEALLKRMMKYEANNSDDEAESSVNVGLFQEDPLACILGTPGNNKEMGDRQTL</sequence>
<keyword evidence="3" id="KW-1185">Reference proteome</keyword>
<protein>
    <submittedName>
        <fullName evidence="2">Uncharacterized protein</fullName>
    </submittedName>
</protein>